<dbReference type="SUPFAM" id="SSF56349">
    <property type="entry name" value="DNA breaking-rejoining enzymes"/>
    <property type="match status" value="1"/>
</dbReference>
<dbReference type="InterPro" id="IPR013762">
    <property type="entry name" value="Integrase-like_cat_sf"/>
</dbReference>
<dbReference type="GO" id="GO:0003677">
    <property type="term" value="F:DNA binding"/>
    <property type="evidence" value="ECO:0007669"/>
    <property type="project" value="InterPro"/>
</dbReference>
<reference evidence="8 11" key="1">
    <citation type="submission" date="2015-11" db="EMBL/GenBank/DDBJ databases">
        <title>Genomic analysis of 38 Legionella species identifies large and diverse effector repertoires.</title>
        <authorList>
            <person name="Burstein D."/>
            <person name="Amaro F."/>
            <person name="Zusman T."/>
            <person name="Lifshitz Z."/>
            <person name="Cohen O."/>
            <person name="Gilbert J.A."/>
            <person name="Pupko T."/>
            <person name="Shuman H.A."/>
            <person name="Segal G."/>
        </authorList>
    </citation>
    <scope>NUCLEOTIDE SEQUENCE [LARGE SCALE GENOMIC DNA]</scope>
    <source>
        <strain evidence="8 11">WO-44C</strain>
    </source>
</reference>
<keyword evidence="2" id="KW-1029">Fimbrium biogenesis</keyword>
<dbReference type="RefSeq" id="WP_058447360.1">
    <property type="nucleotide sequence ID" value="NZ_CAAAHT010000132.1"/>
</dbReference>
<dbReference type="InterPro" id="IPR011010">
    <property type="entry name" value="DNA_brk_join_enz"/>
</dbReference>
<proteinExistence type="inferred from homology"/>
<evidence type="ECO:0000313" key="11">
    <source>
        <dbReference type="Proteomes" id="UP000054698"/>
    </source>
</evidence>
<gene>
    <name evidence="8" type="primary">fimB_2</name>
    <name evidence="10" type="synonym">fimB_4</name>
    <name evidence="8" type="ORF">Lfee_2509</name>
    <name evidence="9" type="ORF">NCTC12022_00849</name>
    <name evidence="10" type="ORF">NCTC12022_02829</name>
</gene>
<keyword evidence="11" id="KW-1185">Reference proteome</keyword>
<dbReference type="PANTHER" id="PTHR30349">
    <property type="entry name" value="PHAGE INTEGRASE-RELATED"/>
    <property type="match status" value="1"/>
</dbReference>
<keyword evidence="4" id="KW-0805">Transcription regulation</keyword>
<dbReference type="PANTHER" id="PTHR30349:SF62">
    <property type="entry name" value="TYPE 1 FIMBRIAE REGULATORY PROTEIN FIMB-RELATED"/>
    <property type="match status" value="1"/>
</dbReference>
<evidence type="ECO:0000256" key="6">
    <source>
        <dbReference type="ARBA" id="ARBA00023172"/>
    </source>
</evidence>
<dbReference type="Pfam" id="PF00589">
    <property type="entry name" value="Phage_integrase"/>
    <property type="match status" value="1"/>
</dbReference>
<dbReference type="AlphaFoldDB" id="A0A0W0TH92"/>
<dbReference type="Proteomes" id="UP000054698">
    <property type="component" value="Unassembled WGS sequence"/>
</dbReference>
<organism evidence="8 11">
    <name type="scientific">Legionella feeleii</name>
    <dbReference type="NCBI Taxonomy" id="453"/>
    <lineage>
        <taxon>Bacteria</taxon>
        <taxon>Pseudomonadati</taxon>
        <taxon>Pseudomonadota</taxon>
        <taxon>Gammaproteobacteria</taxon>
        <taxon>Legionellales</taxon>
        <taxon>Legionellaceae</taxon>
        <taxon>Legionella</taxon>
    </lineage>
</organism>
<sequence>MKLPKKIKNSARRVREHLTPAEIDELIHAAKSTGRHGLRDATMILMAFRHGLRVSELVSLRWSHVDLKQGPLYVVRLKNGIASQHPLFGPELRALRQLQRDYPDTDYIFMSERLSPMTTDTFRKIVARAGELAKIGMPIHPHMLRHSTGFKLANDGRDTRSIRHYLGHKNIQHTVRYTEIAAIRFKEFWND</sequence>
<dbReference type="PATRIC" id="fig|453.4.peg.2752"/>
<evidence type="ECO:0000256" key="1">
    <source>
        <dbReference type="ARBA" id="ARBA00008857"/>
    </source>
</evidence>
<dbReference type="PROSITE" id="PS51898">
    <property type="entry name" value="TYR_RECOMBINASE"/>
    <property type="match status" value="1"/>
</dbReference>
<dbReference type="GO" id="GO:0015074">
    <property type="term" value="P:DNA integration"/>
    <property type="evidence" value="ECO:0007669"/>
    <property type="project" value="UniProtKB-KW"/>
</dbReference>
<evidence type="ECO:0000256" key="2">
    <source>
        <dbReference type="ARBA" id="ARBA00022558"/>
    </source>
</evidence>
<keyword evidence="3" id="KW-0229">DNA integration</keyword>
<keyword evidence="5" id="KW-0804">Transcription</keyword>
<dbReference type="GO" id="GO:0006310">
    <property type="term" value="P:DNA recombination"/>
    <property type="evidence" value="ECO:0007669"/>
    <property type="project" value="UniProtKB-KW"/>
</dbReference>
<dbReference type="Gene3D" id="1.10.443.10">
    <property type="entry name" value="Intergrase catalytic core"/>
    <property type="match status" value="1"/>
</dbReference>
<evidence type="ECO:0000313" key="10">
    <source>
        <dbReference type="EMBL" id="SPX62072.1"/>
    </source>
</evidence>
<accession>A0A0W0TH92</accession>
<comment type="similarity">
    <text evidence="1">Belongs to the 'phage' integrase family.</text>
</comment>
<name>A0A0W0TH92_9GAMM</name>
<evidence type="ECO:0000256" key="4">
    <source>
        <dbReference type="ARBA" id="ARBA00023015"/>
    </source>
</evidence>
<dbReference type="Proteomes" id="UP000251942">
    <property type="component" value="Unassembled WGS sequence"/>
</dbReference>
<evidence type="ECO:0000313" key="9">
    <source>
        <dbReference type="EMBL" id="SPX60133.1"/>
    </source>
</evidence>
<evidence type="ECO:0000313" key="12">
    <source>
        <dbReference type="Proteomes" id="UP000251942"/>
    </source>
</evidence>
<protein>
    <submittedName>
        <fullName evidence="8">Type 1 fimbriae regulatory protein FimB</fullName>
    </submittedName>
</protein>
<dbReference type="InterPro" id="IPR002104">
    <property type="entry name" value="Integrase_catalytic"/>
</dbReference>
<dbReference type="EMBL" id="LNYB01000085">
    <property type="protein sequence ID" value="KTC94845.1"/>
    <property type="molecule type" value="Genomic_DNA"/>
</dbReference>
<evidence type="ECO:0000259" key="7">
    <source>
        <dbReference type="PROSITE" id="PS51898"/>
    </source>
</evidence>
<dbReference type="OrthoDB" id="9801717at2"/>
<feature type="domain" description="Tyr recombinase" evidence="7">
    <location>
        <begin position="13"/>
        <end position="190"/>
    </location>
</feature>
<keyword evidence="6" id="KW-0233">DNA recombination</keyword>
<dbReference type="EMBL" id="UASS01000006">
    <property type="protein sequence ID" value="SPX60133.1"/>
    <property type="molecule type" value="Genomic_DNA"/>
</dbReference>
<evidence type="ECO:0000256" key="5">
    <source>
        <dbReference type="ARBA" id="ARBA00023163"/>
    </source>
</evidence>
<reference evidence="9 12" key="2">
    <citation type="submission" date="2018-06" db="EMBL/GenBank/DDBJ databases">
        <authorList>
            <consortium name="Pathogen Informatics"/>
            <person name="Doyle S."/>
        </authorList>
    </citation>
    <scope>NUCLEOTIDE SEQUENCE [LARGE SCALE GENOMIC DNA]</scope>
    <source>
        <strain evidence="9 12">NCTC12022</strain>
    </source>
</reference>
<evidence type="ECO:0000256" key="3">
    <source>
        <dbReference type="ARBA" id="ARBA00022908"/>
    </source>
</evidence>
<dbReference type="EMBL" id="UASS01000032">
    <property type="protein sequence ID" value="SPX62072.1"/>
    <property type="molecule type" value="Genomic_DNA"/>
</dbReference>
<dbReference type="STRING" id="453.Lfee_2509"/>
<evidence type="ECO:0000313" key="8">
    <source>
        <dbReference type="EMBL" id="KTC94845.1"/>
    </source>
</evidence>
<dbReference type="InterPro" id="IPR050090">
    <property type="entry name" value="Tyrosine_recombinase_XerCD"/>
</dbReference>